<dbReference type="EMBL" id="BAABHA010000015">
    <property type="protein sequence ID" value="GAA4392822.1"/>
    <property type="molecule type" value="Genomic_DNA"/>
</dbReference>
<dbReference type="Pfam" id="PF12275">
    <property type="entry name" value="DUF3616"/>
    <property type="match status" value="1"/>
</dbReference>
<dbReference type="Proteomes" id="UP001500454">
    <property type="component" value="Unassembled WGS sequence"/>
</dbReference>
<dbReference type="RefSeq" id="WP_345227763.1">
    <property type="nucleotide sequence ID" value="NZ_BAABHA010000015.1"/>
</dbReference>
<accession>A0ABP8JLI4</accession>
<evidence type="ECO:0000259" key="2">
    <source>
        <dbReference type="Pfam" id="PF12275"/>
    </source>
</evidence>
<protein>
    <submittedName>
        <fullName evidence="3">DUF3616 domain-containing protein</fullName>
    </submittedName>
</protein>
<sequence>MPAAHPTSFLLQFDPKLSLTEDGKHVRDGLSTALRTGDNLWLACDEHATVERLRLTGPHTFSQHCTFRLADLIDMPDPDAEAEVDIEGMAEGGGYLWLVGSHGLKRKDPKPEKDGREKSIAKLAKVSTDPNRYLLARIPLVRNPETEDYELHPTASHPNKKGHKLRAARLGSHTLLRLLARDPHIGPFLKLPGKDNGFDIEGLAVTNDGRLYVGLRGPVLRGWAIVLELQPVTGRRGRLKLAEIPGAQYTYYRKHFLDLGGMGLRELRCVNNDLYLLAGPTMDLDGTIAVYRWPDGLHQKHDSITPLNKIERLFDVPHGHGRTAGRDKAEGMALLNENHVLILFDSPTDERKQGKNDVLADGYRLVAETWDDEEADTNAKGTKTTATTRKPAGKLTAADRAMDAAPAGPATATSEAKSGQ</sequence>
<keyword evidence="4" id="KW-1185">Reference proteome</keyword>
<feature type="compositionally biased region" description="Low complexity" evidence="1">
    <location>
        <begin position="403"/>
        <end position="420"/>
    </location>
</feature>
<reference evidence="4" key="1">
    <citation type="journal article" date="2019" name="Int. J. Syst. Evol. Microbiol.">
        <title>The Global Catalogue of Microorganisms (GCM) 10K type strain sequencing project: providing services to taxonomists for standard genome sequencing and annotation.</title>
        <authorList>
            <consortium name="The Broad Institute Genomics Platform"/>
            <consortium name="The Broad Institute Genome Sequencing Center for Infectious Disease"/>
            <person name="Wu L."/>
            <person name="Ma J."/>
        </authorList>
    </citation>
    <scope>NUCLEOTIDE SEQUENCE [LARGE SCALE GENOMIC DNA]</scope>
    <source>
        <strain evidence="4">JCM 17924</strain>
    </source>
</reference>
<evidence type="ECO:0000313" key="3">
    <source>
        <dbReference type="EMBL" id="GAA4392822.1"/>
    </source>
</evidence>
<feature type="domain" description="DUF3616" evidence="2">
    <location>
        <begin position="30"/>
        <end position="361"/>
    </location>
</feature>
<proteinExistence type="predicted"/>
<evidence type="ECO:0000256" key="1">
    <source>
        <dbReference type="SAM" id="MobiDB-lite"/>
    </source>
</evidence>
<dbReference type="InterPro" id="IPR022060">
    <property type="entry name" value="DUF3616"/>
</dbReference>
<feature type="region of interest" description="Disordered" evidence="1">
    <location>
        <begin position="371"/>
        <end position="420"/>
    </location>
</feature>
<gene>
    <name evidence="3" type="ORF">GCM10023186_43770</name>
</gene>
<evidence type="ECO:0000313" key="4">
    <source>
        <dbReference type="Proteomes" id="UP001500454"/>
    </source>
</evidence>
<comment type="caution">
    <text evidence="3">The sequence shown here is derived from an EMBL/GenBank/DDBJ whole genome shotgun (WGS) entry which is preliminary data.</text>
</comment>
<name>A0ABP8JLI4_9BACT</name>
<feature type="compositionally biased region" description="Low complexity" evidence="1">
    <location>
        <begin position="378"/>
        <end position="394"/>
    </location>
</feature>
<organism evidence="3 4">
    <name type="scientific">Hymenobacter koreensis</name>
    <dbReference type="NCBI Taxonomy" id="1084523"/>
    <lineage>
        <taxon>Bacteria</taxon>
        <taxon>Pseudomonadati</taxon>
        <taxon>Bacteroidota</taxon>
        <taxon>Cytophagia</taxon>
        <taxon>Cytophagales</taxon>
        <taxon>Hymenobacteraceae</taxon>
        <taxon>Hymenobacter</taxon>
    </lineage>
</organism>